<keyword evidence="1" id="KW-0472">Membrane</keyword>
<comment type="caution">
    <text evidence="2">The sequence shown here is derived from an EMBL/GenBank/DDBJ whole genome shotgun (WGS) entry which is preliminary data.</text>
</comment>
<protein>
    <submittedName>
        <fullName evidence="2">Uncharacterized protein</fullName>
    </submittedName>
</protein>
<evidence type="ECO:0000313" key="2">
    <source>
        <dbReference type="EMBL" id="KAE9522724.1"/>
    </source>
</evidence>
<gene>
    <name evidence="2" type="ORF">AGLY_016887</name>
</gene>
<dbReference type="AlphaFoldDB" id="A0A6G0SXP0"/>
<keyword evidence="1" id="KW-1133">Transmembrane helix</keyword>
<proteinExistence type="predicted"/>
<sequence length="199" mass="23037">MGDFYECRRDDTIRYDANKFDNIAPFARLKAGKITVHNRVTGNVSISSFKEINLTWGFYGFYNHVMLLSCMKIANCIMRVESWNTFHKDDNLRYLIGTVDSDLLGNVNCVVYLIVLFMINAIIETSITLSILAYTENRHSSRVVDPVAMDNSVYMHRPNVFNTNMYCIYYRISENIAIPLFKDNLQLEDLSIVRTLKSN</sequence>
<organism evidence="2 3">
    <name type="scientific">Aphis glycines</name>
    <name type="common">Soybean aphid</name>
    <dbReference type="NCBI Taxonomy" id="307491"/>
    <lineage>
        <taxon>Eukaryota</taxon>
        <taxon>Metazoa</taxon>
        <taxon>Ecdysozoa</taxon>
        <taxon>Arthropoda</taxon>
        <taxon>Hexapoda</taxon>
        <taxon>Insecta</taxon>
        <taxon>Pterygota</taxon>
        <taxon>Neoptera</taxon>
        <taxon>Paraneoptera</taxon>
        <taxon>Hemiptera</taxon>
        <taxon>Sternorrhyncha</taxon>
        <taxon>Aphidomorpha</taxon>
        <taxon>Aphidoidea</taxon>
        <taxon>Aphididae</taxon>
        <taxon>Aphidini</taxon>
        <taxon>Aphis</taxon>
        <taxon>Aphis</taxon>
    </lineage>
</organism>
<reference evidence="2 3" key="1">
    <citation type="submission" date="2019-08" db="EMBL/GenBank/DDBJ databases">
        <title>The genome of the soybean aphid Biotype 1, its phylome, world population structure and adaptation to the North American continent.</title>
        <authorList>
            <person name="Giordano R."/>
            <person name="Donthu R.K."/>
            <person name="Hernandez A.G."/>
            <person name="Wright C.L."/>
            <person name="Zimin A.V."/>
        </authorList>
    </citation>
    <scope>NUCLEOTIDE SEQUENCE [LARGE SCALE GENOMIC DNA]</scope>
    <source>
        <tissue evidence="2">Whole aphids</tissue>
    </source>
</reference>
<evidence type="ECO:0000256" key="1">
    <source>
        <dbReference type="SAM" id="Phobius"/>
    </source>
</evidence>
<keyword evidence="1" id="KW-0812">Transmembrane</keyword>
<keyword evidence="3" id="KW-1185">Reference proteome</keyword>
<accession>A0A6G0SXP0</accession>
<name>A0A6G0SXP0_APHGL</name>
<dbReference type="Proteomes" id="UP000475862">
    <property type="component" value="Unassembled WGS sequence"/>
</dbReference>
<feature type="transmembrane region" description="Helical" evidence="1">
    <location>
        <begin position="110"/>
        <end position="134"/>
    </location>
</feature>
<evidence type="ECO:0000313" key="3">
    <source>
        <dbReference type="Proteomes" id="UP000475862"/>
    </source>
</evidence>
<dbReference type="EMBL" id="VYZN01000719">
    <property type="protein sequence ID" value="KAE9522724.1"/>
    <property type="molecule type" value="Genomic_DNA"/>
</dbReference>